<organism evidence="8 9">
    <name type="scientific">Diabrotica virgifera virgifera</name>
    <name type="common">western corn rootworm</name>
    <dbReference type="NCBI Taxonomy" id="50390"/>
    <lineage>
        <taxon>Eukaryota</taxon>
        <taxon>Metazoa</taxon>
        <taxon>Ecdysozoa</taxon>
        <taxon>Arthropoda</taxon>
        <taxon>Hexapoda</taxon>
        <taxon>Insecta</taxon>
        <taxon>Pterygota</taxon>
        <taxon>Neoptera</taxon>
        <taxon>Endopterygota</taxon>
        <taxon>Coleoptera</taxon>
        <taxon>Polyphaga</taxon>
        <taxon>Cucujiformia</taxon>
        <taxon>Chrysomeloidea</taxon>
        <taxon>Chrysomelidae</taxon>
        <taxon>Galerucinae</taxon>
        <taxon>Diabroticina</taxon>
        <taxon>Diabroticites</taxon>
        <taxon>Diabrotica</taxon>
    </lineage>
</organism>
<dbReference type="InterPro" id="IPR017452">
    <property type="entry name" value="GPCR_Rhodpsn_7TM"/>
</dbReference>
<evidence type="ECO:0000259" key="7">
    <source>
        <dbReference type="PROSITE" id="PS50262"/>
    </source>
</evidence>
<evidence type="ECO:0000313" key="8">
    <source>
        <dbReference type="EnsemblMetazoa" id="XP_050519483.1"/>
    </source>
</evidence>
<proteinExistence type="inferred from homology"/>
<dbReference type="PANTHER" id="PTHR10773:SF19">
    <property type="match status" value="1"/>
</dbReference>
<evidence type="ECO:0000313" key="9">
    <source>
        <dbReference type="Proteomes" id="UP001652700"/>
    </source>
</evidence>
<dbReference type="SUPFAM" id="SSF81321">
    <property type="entry name" value="Family A G protein-coupled receptor-like"/>
    <property type="match status" value="1"/>
</dbReference>
<dbReference type="Pfam" id="PF00001">
    <property type="entry name" value="7tm_1"/>
    <property type="match status" value="1"/>
</dbReference>
<evidence type="ECO:0000256" key="1">
    <source>
        <dbReference type="ARBA" id="ARBA00004370"/>
    </source>
</evidence>
<evidence type="ECO:0000256" key="3">
    <source>
        <dbReference type="ARBA" id="ARBA00022692"/>
    </source>
</evidence>
<keyword evidence="4 6" id="KW-1133">Transmembrane helix</keyword>
<dbReference type="GeneID" id="126893389"/>
<dbReference type="Proteomes" id="UP001652700">
    <property type="component" value="Unplaced"/>
</dbReference>
<dbReference type="PRINTS" id="PR00237">
    <property type="entry name" value="GPCRRHODOPSN"/>
</dbReference>
<keyword evidence="9" id="KW-1185">Reference proteome</keyword>
<sequence length="644" mass="74289">MLMLKTPVTSVTMAKRVQFLRELHKNVKEGCIPSNDEEFLEVENLIPENKSESCSPTGENNILEEDLNLSDDSVADPDYVLPKENFMKHPVENLQNNDSNSDTENIPVLQTLTSRNYTKRKGRTRREREECKRLRNAGESYTTEKGKTKPKRLSKNLLPCRLKCAERFSEAERATCFNDYWKLGSRDRRAMYISGLVSILPKKTQKTDGRAINRECYCTYKLIVNNEAKRTCKECFCRILGETKGFINVLVQKKKFSSTGIIESDQRGVGPPANKKSIEDITSVKNHILSFPSYESHYCRKSTNKKYLSPDLSIAKMYRLYKETCLEPVSLKLYSNCFHDLKLSFKKPSKDTCHTCDMITMQMKLAEENGDLKIQLAEHHLQAEKAYSAKRASKVRAQEDSSFQAYAFDLQQCLPTPLLQTSIAFYKRQLWTFNLTVHNLATDEATCYMWDETIGMFVFSVKTPPEDPEFTQCVSFDFFATKTQEVAYNFFCVIFMYFIPLFVIVVAYTAIMCEISRNSKSIQNESQPLADGKMRLRRSAVSNIEKAKSRTLKMTITIVSVYLWCCTPYAVITLWYMLDRESAERLPQWLQETFFLMVATNSCVNPIIYGSYVINCKKNRKYITCFNKKQDCHMNGKNVVDPTV</sequence>
<feature type="transmembrane region" description="Helical" evidence="6">
    <location>
        <begin position="556"/>
        <end position="578"/>
    </location>
</feature>
<protein>
    <recommendedName>
        <fullName evidence="7">G-protein coupled receptors family 1 profile domain-containing protein</fullName>
    </recommendedName>
</protein>
<evidence type="ECO:0000256" key="5">
    <source>
        <dbReference type="ARBA" id="ARBA00023136"/>
    </source>
</evidence>
<keyword evidence="3 6" id="KW-0812">Transmembrane</keyword>
<dbReference type="Gene3D" id="1.20.1070.10">
    <property type="entry name" value="Rhodopsin 7-helix transmembrane proteins"/>
    <property type="match status" value="1"/>
</dbReference>
<evidence type="ECO:0000256" key="4">
    <source>
        <dbReference type="ARBA" id="ARBA00022989"/>
    </source>
</evidence>
<dbReference type="PROSITE" id="PS50262">
    <property type="entry name" value="G_PROTEIN_RECEP_F1_2"/>
    <property type="match status" value="1"/>
</dbReference>
<evidence type="ECO:0000256" key="6">
    <source>
        <dbReference type="SAM" id="Phobius"/>
    </source>
</evidence>
<comment type="subcellular location">
    <subcellularLocation>
        <location evidence="1">Membrane</location>
    </subcellularLocation>
</comment>
<feature type="transmembrane region" description="Helical" evidence="6">
    <location>
        <begin position="486"/>
        <end position="511"/>
    </location>
</feature>
<keyword evidence="5 6" id="KW-0472">Membrane</keyword>
<accession>A0ABM5LAL8</accession>
<dbReference type="PANTHER" id="PTHR10773">
    <property type="entry name" value="DNA-DIRECTED RNA POLYMERASES I, II, AND III SUBUNIT RPABC2"/>
    <property type="match status" value="1"/>
</dbReference>
<feature type="domain" description="G-protein coupled receptors family 1 profile" evidence="7">
    <location>
        <begin position="473"/>
        <end position="609"/>
    </location>
</feature>
<evidence type="ECO:0000256" key="2">
    <source>
        <dbReference type="ARBA" id="ARBA00010663"/>
    </source>
</evidence>
<comment type="similarity">
    <text evidence="2">Belongs to the G-protein coupled receptor 1 family.</text>
</comment>
<reference evidence="8" key="1">
    <citation type="submission" date="2025-05" db="UniProtKB">
        <authorList>
            <consortium name="EnsemblMetazoa"/>
        </authorList>
    </citation>
    <scope>IDENTIFICATION</scope>
</reference>
<dbReference type="EnsemblMetazoa" id="XM_050663526.1">
    <property type="protein sequence ID" value="XP_050519483.1"/>
    <property type="gene ID" value="LOC126893389"/>
</dbReference>
<dbReference type="InterPro" id="IPR000276">
    <property type="entry name" value="GPCR_Rhodpsn"/>
</dbReference>
<dbReference type="RefSeq" id="XP_050519483.1">
    <property type="nucleotide sequence ID" value="XM_050663526.1"/>
</dbReference>
<name>A0ABM5LAL8_DIAVI</name>
<feature type="transmembrane region" description="Helical" evidence="6">
    <location>
        <begin position="593"/>
        <end position="614"/>
    </location>
</feature>